<feature type="transmembrane region" description="Helical" evidence="6">
    <location>
        <begin position="110"/>
        <end position="133"/>
    </location>
</feature>
<dbReference type="RefSeq" id="WP_370440786.1">
    <property type="nucleotide sequence ID" value="NZ_JBGFTU010000006.1"/>
</dbReference>
<protein>
    <submittedName>
        <fullName evidence="7">CidA/LrgA family protein</fullName>
    </submittedName>
</protein>
<evidence type="ECO:0000313" key="7">
    <source>
        <dbReference type="EMBL" id="MEZ0164553.1"/>
    </source>
</evidence>
<keyword evidence="3 6" id="KW-0812">Transmembrane</keyword>
<reference evidence="7 8" key="1">
    <citation type="submission" date="2024-07" db="EMBL/GenBank/DDBJ databases">
        <authorList>
            <person name="Thanompreechachai J."/>
            <person name="Duangmal K."/>
        </authorList>
    </citation>
    <scope>NUCLEOTIDE SEQUENCE [LARGE SCALE GENOMIC DNA]</scope>
    <source>
        <strain evidence="7 8">LSe6-4</strain>
    </source>
</reference>
<organism evidence="7 8">
    <name type="scientific">Kineococcus halophytocola</name>
    <dbReference type="NCBI Taxonomy" id="3234027"/>
    <lineage>
        <taxon>Bacteria</taxon>
        <taxon>Bacillati</taxon>
        <taxon>Actinomycetota</taxon>
        <taxon>Actinomycetes</taxon>
        <taxon>Kineosporiales</taxon>
        <taxon>Kineosporiaceae</taxon>
        <taxon>Kineococcus</taxon>
    </lineage>
</organism>
<evidence type="ECO:0000256" key="2">
    <source>
        <dbReference type="ARBA" id="ARBA00022475"/>
    </source>
</evidence>
<dbReference type="PANTHER" id="PTHR33931">
    <property type="entry name" value="HOLIN-LIKE PROTEIN CIDA-RELATED"/>
    <property type="match status" value="1"/>
</dbReference>
<feature type="transmembrane region" description="Helical" evidence="6">
    <location>
        <begin position="48"/>
        <end position="65"/>
    </location>
</feature>
<proteinExistence type="predicted"/>
<dbReference type="InterPro" id="IPR005538">
    <property type="entry name" value="LrgA/CidA"/>
</dbReference>
<gene>
    <name evidence="7" type="ORF">AB2L27_07220</name>
</gene>
<accession>A0ABV4H1H8</accession>
<feature type="transmembrane region" description="Helical" evidence="6">
    <location>
        <begin position="21"/>
        <end position="42"/>
    </location>
</feature>
<evidence type="ECO:0000313" key="8">
    <source>
        <dbReference type="Proteomes" id="UP001565927"/>
    </source>
</evidence>
<evidence type="ECO:0000256" key="3">
    <source>
        <dbReference type="ARBA" id="ARBA00022692"/>
    </source>
</evidence>
<dbReference type="Pfam" id="PF03788">
    <property type="entry name" value="LrgA"/>
    <property type="match status" value="1"/>
</dbReference>
<dbReference type="PANTHER" id="PTHR33931:SF2">
    <property type="entry name" value="HOLIN-LIKE PROTEIN CIDA"/>
    <property type="match status" value="1"/>
</dbReference>
<dbReference type="Proteomes" id="UP001565927">
    <property type="component" value="Unassembled WGS sequence"/>
</dbReference>
<name>A0ABV4H1H8_9ACTN</name>
<comment type="subcellular location">
    <subcellularLocation>
        <location evidence="1">Cell membrane</location>
        <topology evidence="1">Multi-pass membrane protein</topology>
    </subcellularLocation>
</comment>
<comment type="caution">
    <text evidence="7">The sequence shown here is derived from an EMBL/GenBank/DDBJ whole genome shotgun (WGS) entry which is preliminary data.</text>
</comment>
<keyword evidence="8" id="KW-1185">Reference proteome</keyword>
<evidence type="ECO:0000256" key="1">
    <source>
        <dbReference type="ARBA" id="ARBA00004651"/>
    </source>
</evidence>
<evidence type="ECO:0000256" key="6">
    <source>
        <dbReference type="SAM" id="Phobius"/>
    </source>
</evidence>
<evidence type="ECO:0000256" key="4">
    <source>
        <dbReference type="ARBA" id="ARBA00022989"/>
    </source>
</evidence>
<dbReference type="EMBL" id="JBGFTU010000006">
    <property type="protein sequence ID" value="MEZ0164553.1"/>
    <property type="molecule type" value="Genomic_DNA"/>
</dbReference>
<evidence type="ECO:0000256" key="5">
    <source>
        <dbReference type="ARBA" id="ARBA00023136"/>
    </source>
</evidence>
<sequence>MPANPVPESEPPRGGASPVPPVPAVLTGLALLLGLQLAGTVLVDLTGLPVPGAVVGLVVLLVLGVRWRGVVARVEPAGAPLLKHLQLLFVPPGVGALTQVSTLVQNAGPLALAVVGSFAAGLVVAGTVLQAALRRRAPA</sequence>
<keyword evidence="5 6" id="KW-0472">Membrane</keyword>
<keyword evidence="4 6" id="KW-1133">Transmembrane helix</keyword>
<keyword evidence="2" id="KW-1003">Cell membrane</keyword>